<proteinExistence type="predicted"/>
<dbReference type="InterPro" id="IPR025335">
    <property type="entry name" value="DUF4241"/>
</dbReference>
<organism evidence="1 2">
    <name type="scientific">Lusitaniella coriacea LEGE 07157</name>
    <dbReference type="NCBI Taxonomy" id="945747"/>
    <lineage>
        <taxon>Bacteria</taxon>
        <taxon>Bacillati</taxon>
        <taxon>Cyanobacteriota</taxon>
        <taxon>Cyanophyceae</taxon>
        <taxon>Spirulinales</taxon>
        <taxon>Lusitaniellaceae</taxon>
        <taxon>Lusitaniella</taxon>
    </lineage>
</organism>
<gene>
    <name evidence="1" type="ORF">IQ249_12515</name>
</gene>
<dbReference type="EMBL" id="JADEWZ010000017">
    <property type="protein sequence ID" value="MBE9116724.1"/>
    <property type="molecule type" value="Genomic_DNA"/>
</dbReference>
<dbReference type="Proteomes" id="UP000654482">
    <property type="component" value="Unassembled WGS sequence"/>
</dbReference>
<dbReference type="AlphaFoldDB" id="A0A8J7DWY4"/>
<dbReference type="RefSeq" id="WP_194029819.1">
    <property type="nucleotide sequence ID" value="NZ_JADEWZ010000017.1"/>
</dbReference>
<accession>A0A8J7DWY4</accession>
<evidence type="ECO:0000313" key="1">
    <source>
        <dbReference type="EMBL" id="MBE9116724.1"/>
    </source>
</evidence>
<dbReference type="Pfam" id="PF14025">
    <property type="entry name" value="DUF4241"/>
    <property type="match status" value="1"/>
</dbReference>
<comment type="caution">
    <text evidence="1">The sequence shown here is derived from an EMBL/GenBank/DDBJ whole genome shotgun (WGS) entry which is preliminary data.</text>
</comment>
<reference evidence="1" key="1">
    <citation type="submission" date="2020-10" db="EMBL/GenBank/DDBJ databases">
        <authorList>
            <person name="Castelo-Branco R."/>
            <person name="Eusebio N."/>
            <person name="Adriana R."/>
            <person name="Vieira A."/>
            <person name="Brugerolle De Fraissinette N."/>
            <person name="Rezende De Castro R."/>
            <person name="Schneider M.P."/>
            <person name="Vasconcelos V."/>
            <person name="Leao P.N."/>
        </authorList>
    </citation>
    <scope>NUCLEOTIDE SEQUENCE</scope>
    <source>
        <strain evidence="1">LEGE 07157</strain>
    </source>
</reference>
<sequence length="216" mass="24074">MKIKDFSKAFKSGQKFDSKLGNMILNPYHIGDLLLISGELVACDPLVFPDTDPFFAKLPPNRYPVILSIAYNYNTGQYTNAFAMLHVSANPPVGWALVTKAGEEIHLLPDDRVFGYGVDSGIGCFMDKVAARAIVDSIWNTETYEDSLLYQIEESLEKNTNFICTVMNSVLDRYTEVNIIAFTSGIGDGFYPSYFGYDIENNIVNVVTPFLSGKFL</sequence>
<keyword evidence="2" id="KW-1185">Reference proteome</keyword>
<evidence type="ECO:0000313" key="2">
    <source>
        <dbReference type="Proteomes" id="UP000654482"/>
    </source>
</evidence>
<name>A0A8J7DWY4_9CYAN</name>
<protein>
    <submittedName>
        <fullName evidence="1">DUF4241 domain-containing protein</fullName>
    </submittedName>
</protein>